<organism evidence="2 3">
    <name type="scientific">Agromyces cerinus subsp. cerinus</name>
    <dbReference type="NCBI Taxonomy" id="232089"/>
    <lineage>
        <taxon>Bacteria</taxon>
        <taxon>Bacillati</taxon>
        <taxon>Actinomycetota</taxon>
        <taxon>Actinomycetes</taxon>
        <taxon>Micrococcales</taxon>
        <taxon>Microbacteriaceae</taxon>
        <taxon>Agromyces</taxon>
    </lineage>
</organism>
<dbReference type="AlphaFoldDB" id="A0A1N6F534"/>
<dbReference type="PANTHER" id="PTHR43252:SF7">
    <property type="entry name" value="TRANSCRIPTIONAL REGULATOR YQJI"/>
    <property type="match status" value="1"/>
</dbReference>
<dbReference type="GO" id="GO:0003677">
    <property type="term" value="F:DNA binding"/>
    <property type="evidence" value="ECO:0007669"/>
    <property type="project" value="UniProtKB-KW"/>
</dbReference>
<name>A0A1N6F534_9MICO</name>
<evidence type="ECO:0000259" key="1">
    <source>
        <dbReference type="Pfam" id="PF03551"/>
    </source>
</evidence>
<evidence type="ECO:0000313" key="2">
    <source>
        <dbReference type="EMBL" id="SIN90370.1"/>
    </source>
</evidence>
<dbReference type="InterPro" id="IPR036388">
    <property type="entry name" value="WH-like_DNA-bd_sf"/>
</dbReference>
<gene>
    <name evidence="2" type="ORF">SAMN05443544_1751</name>
</gene>
<dbReference type="STRING" id="232089.SAMN05443544_1751"/>
<keyword evidence="2" id="KW-0238">DNA-binding</keyword>
<protein>
    <submittedName>
        <fullName evidence="2">DNA-binding transcriptional regulator, PadR family</fullName>
    </submittedName>
</protein>
<dbReference type="SUPFAM" id="SSF46785">
    <property type="entry name" value="Winged helix' DNA-binding domain"/>
    <property type="match status" value="1"/>
</dbReference>
<dbReference type="Pfam" id="PF03551">
    <property type="entry name" value="PadR"/>
    <property type="match status" value="1"/>
</dbReference>
<dbReference type="Gene3D" id="1.10.10.10">
    <property type="entry name" value="Winged helix-like DNA-binding domain superfamily/Winged helix DNA-binding domain"/>
    <property type="match status" value="1"/>
</dbReference>
<feature type="domain" description="Transcription regulator PadR N-terminal" evidence="1">
    <location>
        <begin position="14"/>
        <end position="89"/>
    </location>
</feature>
<dbReference type="InterPro" id="IPR005149">
    <property type="entry name" value="Tscrpt_reg_PadR_N"/>
</dbReference>
<dbReference type="EMBL" id="FSRJ01000002">
    <property type="protein sequence ID" value="SIN90370.1"/>
    <property type="molecule type" value="Genomic_DNA"/>
</dbReference>
<accession>A0A1N6F534</accession>
<dbReference type="Proteomes" id="UP000184699">
    <property type="component" value="Unassembled WGS sequence"/>
</dbReference>
<reference evidence="3" key="1">
    <citation type="submission" date="2016-11" db="EMBL/GenBank/DDBJ databases">
        <authorList>
            <person name="Varghese N."/>
            <person name="Submissions S."/>
        </authorList>
    </citation>
    <scope>NUCLEOTIDE SEQUENCE [LARGE SCALE GENOMIC DNA]</scope>
    <source>
        <strain evidence="3">DSM 8595</strain>
    </source>
</reference>
<dbReference type="PANTHER" id="PTHR43252">
    <property type="entry name" value="TRANSCRIPTIONAL REGULATOR YQJI"/>
    <property type="match status" value="1"/>
</dbReference>
<sequence length="225" mass="25351">MSRRPVSNPLALAVLASLWERPMYPYEITTTLRERGKEDSIKLNFGSLYAIIKSLEKHGLIEEARVEREGNRPERIVYAITDAGRAEAHDWMRELIAVPVKEYPAFESGLSLIALLAPDEAISLLRERLERLDAELASRAQLAEQSDELGLPELFLVEFHYRVAMTRAEREFVAGMLERLEAGELGGLEAWKAMHELIESGASAEEIEARLAHYLAEGAADQQQH</sequence>
<dbReference type="OrthoDB" id="8443918at2"/>
<evidence type="ECO:0000313" key="3">
    <source>
        <dbReference type="Proteomes" id="UP000184699"/>
    </source>
</evidence>
<keyword evidence="3" id="KW-1185">Reference proteome</keyword>
<proteinExistence type="predicted"/>
<dbReference type="InterPro" id="IPR036390">
    <property type="entry name" value="WH_DNA-bd_sf"/>
</dbReference>